<keyword evidence="1" id="KW-0472">Membrane</keyword>
<keyword evidence="2" id="KW-1185">Reference proteome</keyword>
<dbReference type="Proteomes" id="UP000095287">
    <property type="component" value="Unplaced"/>
</dbReference>
<reference evidence="3" key="1">
    <citation type="submission" date="2016-11" db="UniProtKB">
        <authorList>
            <consortium name="WormBaseParasite"/>
        </authorList>
    </citation>
    <scope>IDENTIFICATION</scope>
</reference>
<accession>A0A1I7Z115</accession>
<feature type="transmembrane region" description="Helical" evidence="1">
    <location>
        <begin position="41"/>
        <end position="60"/>
    </location>
</feature>
<dbReference type="WBParaSite" id="L893_g21752.t1">
    <property type="protein sequence ID" value="L893_g21752.t1"/>
    <property type="gene ID" value="L893_g21752"/>
</dbReference>
<dbReference type="AlphaFoldDB" id="A0A1I7Z115"/>
<protein>
    <submittedName>
        <fullName evidence="3">Cytochrome c oxidase assembly factor 3</fullName>
    </submittedName>
</protein>
<evidence type="ECO:0000313" key="2">
    <source>
        <dbReference type="Proteomes" id="UP000095287"/>
    </source>
</evidence>
<name>A0A1I7Z115_9BILA</name>
<sequence>MIAPGRSLLKAAAKKAFSSRMLHKGVDSTPPFRFMPVWQRISAYIFIAATALSYPTYVLLNLDKFRPLPENVLSPEVVAQMKERRASREAAQKH</sequence>
<proteinExistence type="predicted"/>
<evidence type="ECO:0000256" key="1">
    <source>
        <dbReference type="SAM" id="Phobius"/>
    </source>
</evidence>
<organism evidence="2 3">
    <name type="scientific">Steinernema glaseri</name>
    <dbReference type="NCBI Taxonomy" id="37863"/>
    <lineage>
        <taxon>Eukaryota</taxon>
        <taxon>Metazoa</taxon>
        <taxon>Ecdysozoa</taxon>
        <taxon>Nematoda</taxon>
        <taxon>Chromadorea</taxon>
        <taxon>Rhabditida</taxon>
        <taxon>Tylenchina</taxon>
        <taxon>Panagrolaimomorpha</taxon>
        <taxon>Strongyloidoidea</taxon>
        <taxon>Steinernematidae</taxon>
        <taxon>Steinernema</taxon>
    </lineage>
</organism>
<evidence type="ECO:0000313" key="3">
    <source>
        <dbReference type="WBParaSite" id="L893_g21752.t1"/>
    </source>
</evidence>
<keyword evidence="1" id="KW-0812">Transmembrane</keyword>
<keyword evidence="1" id="KW-1133">Transmembrane helix</keyword>